<proteinExistence type="predicted"/>
<evidence type="ECO:0000313" key="2">
    <source>
        <dbReference type="Proteomes" id="UP001321479"/>
    </source>
</evidence>
<name>A0ABM7NQX6_9VIRU</name>
<organism evidence="1 2">
    <name type="scientific">Cotonvirus japonicus</name>
    <dbReference type="NCBI Taxonomy" id="2811091"/>
    <lineage>
        <taxon>Viruses</taxon>
        <taxon>Varidnaviria</taxon>
        <taxon>Bamfordvirae</taxon>
        <taxon>Nucleocytoviricota</taxon>
        <taxon>Megaviricetes</taxon>
        <taxon>Imitervirales</taxon>
        <taxon>Mimiviridae</taxon>
        <taxon>Megamimivirinae</taxon>
        <taxon>Cotonvirus</taxon>
        <taxon>Cotonvirus japonicum</taxon>
    </lineage>
</organism>
<evidence type="ECO:0000313" key="1">
    <source>
        <dbReference type="EMBL" id="BCS82555.1"/>
    </source>
</evidence>
<dbReference type="RefSeq" id="YP_010841163.1">
    <property type="nucleotide sequence ID" value="NC_079139.1"/>
</dbReference>
<dbReference type="Proteomes" id="UP001321479">
    <property type="component" value="Segment"/>
</dbReference>
<dbReference type="EMBL" id="AP024483">
    <property type="protein sequence ID" value="BCS82555.1"/>
    <property type="molecule type" value="Genomic_DNA"/>
</dbReference>
<dbReference type="GeneID" id="80557760"/>
<sequence length="142" mass="17172">MSEFPDYETMTHREYNKQIKKLRNKHVTWSSTTGYLRVQCRNKNNNIRDEFKAIATIEIPAFTMVKNCIWLNFIDMETKYAYLKNIENFDGTEINDDFECRLNGLNTYNFYKLEKNKKIYGEENHTVFYNTNKEDLKKSYGW</sequence>
<protein>
    <submittedName>
        <fullName evidence="1">Uncharacterized protein</fullName>
    </submittedName>
</protein>
<reference evidence="1 2" key="1">
    <citation type="submission" date="2021-02" db="EMBL/GenBank/DDBJ databases">
        <title>Cotonvirus japonicus, which uses Golgi apparatus of host cells for its virion factory, phylogenetically links tailed tupanvirus and icosahedral mimivirus.</title>
        <authorList>
            <person name="Takahashi H."/>
            <person name="Fukaya S."/>
            <person name="Song C."/>
            <person name="Murata K."/>
            <person name="Takemura M."/>
        </authorList>
    </citation>
    <scope>NUCLEOTIDE SEQUENCE [LARGE SCALE GENOMIC DNA]</scope>
</reference>
<keyword evidence="2" id="KW-1185">Reference proteome</keyword>
<accession>A0ABM7NQX6</accession>